<dbReference type="RefSeq" id="WP_184339015.1">
    <property type="nucleotide sequence ID" value="NZ_JACHIG010000003.1"/>
</dbReference>
<dbReference type="Pfam" id="PF04536">
    <property type="entry name" value="TPM_phosphatase"/>
    <property type="match status" value="1"/>
</dbReference>
<dbReference type="EMBL" id="JACHIG010000003">
    <property type="protein sequence ID" value="MBB5032073.1"/>
    <property type="molecule type" value="Genomic_DNA"/>
</dbReference>
<dbReference type="InterPro" id="IPR007621">
    <property type="entry name" value="TPM_dom"/>
</dbReference>
<feature type="domain" description="TPM" evidence="2">
    <location>
        <begin position="41"/>
        <end position="165"/>
    </location>
</feature>
<evidence type="ECO:0000313" key="4">
    <source>
        <dbReference type="Proteomes" id="UP000590740"/>
    </source>
</evidence>
<protein>
    <recommendedName>
        <fullName evidence="2">TPM domain-containing protein</fullName>
    </recommendedName>
</protein>
<accession>A0A7W8DJE5</accession>
<gene>
    <name evidence="3" type="ORF">HNQ65_001650</name>
</gene>
<dbReference type="AlphaFoldDB" id="A0A7W8DJE5"/>
<evidence type="ECO:0000313" key="3">
    <source>
        <dbReference type="EMBL" id="MBB5032073.1"/>
    </source>
</evidence>
<evidence type="ECO:0000256" key="1">
    <source>
        <dbReference type="SAM" id="MobiDB-lite"/>
    </source>
</evidence>
<reference evidence="3 4" key="1">
    <citation type="submission" date="2020-08" db="EMBL/GenBank/DDBJ databases">
        <title>Genomic Encyclopedia of Type Strains, Phase IV (KMG-IV): sequencing the most valuable type-strain genomes for metagenomic binning, comparative biology and taxonomic classification.</title>
        <authorList>
            <person name="Goeker M."/>
        </authorList>
    </citation>
    <scope>NUCLEOTIDE SEQUENCE [LARGE SCALE GENOMIC DNA]</scope>
    <source>
        <strain evidence="3 4">DSM 12252</strain>
    </source>
</reference>
<comment type="caution">
    <text evidence="3">The sequence shown here is derived from an EMBL/GenBank/DDBJ whole genome shotgun (WGS) entry which is preliminary data.</text>
</comment>
<evidence type="ECO:0000259" key="2">
    <source>
        <dbReference type="Pfam" id="PF04536"/>
    </source>
</evidence>
<keyword evidence="4" id="KW-1185">Reference proteome</keyword>
<sequence length="213" mass="23521">MKCPRCLASVLPEQTTCSTCGFSAKILHNYLGNQWVRLERITDVAHCLRLEDTRRAEIVLDDFERSFPQAFFAVYLGALPSNMNVAELGFWLLNQGAFNTHSVSRRNDFGIILVIDPVAKTACFTLGYAVEHCFRQRTLSRMLQNLGSHLRKGAYGAAIEASCLSAGAALKKYARSMQWQPESAPVSDSMSGIGLQPLRSGHRASSRPLSTPP</sequence>
<name>A0A7W8DJE5_9BACT</name>
<dbReference type="Proteomes" id="UP000590740">
    <property type="component" value="Unassembled WGS sequence"/>
</dbReference>
<dbReference type="Gene3D" id="3.10.310.50">
    <property type="match status" value="1"/>
</dbReference>
<organism evidence="3 4">
    <name type="scientific">Prosthecobacter vanneervenii</name>
    <dbReference type="NCBI Taxonomy" id="48466"/>
    <lineage>
        <taxon>Bacteria</taxon>
        <taxon>Pseudomonadati</taxon>
        <taxon>Verrucomicrobiota</taxon>
        <taxon>Verrucomicrobiia</taxon>
        <taxon>Verrucomicrobiales</taxon>
        <taxon>Verrucomicrobiaceae</taxon>
        <taxon>Prosthecobacter</taxon>
    </lineage>
</organism>
<feature type="region of interest" description="Disordered" evidence="1">
    <location>
        <begin position="183"/>
        <end position="213"/>
    </location>
</feature>
<proteinExistence type="predicted"/>